<dbReference type="PANTHER" id="PTHR11439">
    <property type="entry name" value="GAG-POL-RELATED RETROTRANSPOSON"/>
    <property type="match status" value="1"/>
</dbReference>
<sequence>MQVEFDALIRNQTWTLVPYDPSKNMVDYKWLFRIIHSRDGSVNTYKARLVARGFTQQLGLDFHSTFSPVVKPTTDSTSFPTPMCSTKNFSTSKSDSSVDISKYRCLYRTPSYDIRVPKEQDSRLVAFSDSDWAGDSIDRTSTTGYVGYLGSTPISWLSKKQRLASRSSTEA</sequence>
<name>A0A3Q7IDI8_SOLLC</name>
<protein>
    <recommendedName>
        <fullName evidence="1">Reverse transcriptase Ty1/copia-type domain-containing protein</fullName>
    </recommendedName>
</protein>
<evidence type="ECO:0000313" key="2">
    <source>
        <dbReference type="EnsemblPlants" id="Solyc10g037893.1.1"/>
    </source>
</evidence>
<dbReference type="AlphaFoldDB" id="A0A3Q7IDI8"/>
<dbReference type="Proteomes" id="UP000004994">
    <property type="component" value="Chromosome 10"/>
</dbReference>
<dbReference type="EnsemblPlants" id="Solyc10g037893.1.1">
    <property type="protein sequence ID" value="Solyc10g037893.1.1"/>
    <property type="gene ID" value="Solyc10g037893.1"/>
</dbReference>
<feature type="domain" description="Reverse transcriptase Ty1/copia-type" evidence="1">
    <location>
        <begin position="11"/>
        <end position="71"/>
    </location>
</feature>
<keyword evidence="3" id="KW-1185">Reference proteome</keyword>
<proteinExistence type="predicted"/>
<organism evidence="2">
    <name type="scientific">Solanum lycopersicum</name>
    <name type="common">Tomato</name>
    <name type="synonym">Lycopersicon esculentum</name>
    <dbReference type="NCBI Taxonomy" id="4081"/>
    <lineage>
        <taxon>Eukaryota</taxon>
        <taxon>Viridiplantae</taxon>
        <taxon>Streptophyta</taxon>
        <taxon>Embryophyta</taxon>
        <taxon>Tracheophyta</taxon>
        <taxon>Spermatophyta</taxon>
        <taxon>Magnoliopsida</taxon>
        <taxon>eudicotyledons</taxon>
        <taxon>Gunneridae</taxon>
        <taxon>Pentapetalae</taxon>
        <taxon>asterids</taxon>
        <taxon>lamiids</taxon>
        <taxon>Solanales</taxon>
        <taxon>Solanaceae</taxon>
        <taxon>Solanoideae</taxon>
        <taxon>Solaneae</taxon>
        <taxon>Solanum</taxon>
        <taxon>Solanum subgen. Lycopersicon</taxon>
    </lineage>
</organism>
<dbReference type="InParanoid" id="A0A3Q7IDI8"/>
<dbReference type="Gramene" id="Solyc10g037893.1.1">
    <property type="protein sequence ID" value="Solyc10g037893.1.1"/>
    <property type="gene ID" value="Solyc10g037893.1"/>
</dbReference>
<reference evidence="2" key="2">
    <citation type="submission" date="2019-01" db="UniProtKB">
        <authorList>
            <consortium name="EnsemblPlants"/>
        </authorList>
    </citation>
    <scope>IDENTIFICATION</scope>
    <source>
        <strain evidence="2">cv. Heinz 1706</strain>
    </source>
</reference>
<dbReference type="Pfam" id="PF07727">
    <property type="entry name" value="RVT_2"/>
    <property type="match status" value="1"/>
</dbReference>
<evidence type="ECO:0000259" key="1">
    <source>
        <dbReference type="Pfam" id="PF07727"/>
    </source>
</evidence>
<evidence type="ECO:0000313" key="3">
    <source>
        <dbReference type="Proteomes" id="UP000004994"/>
    </source>
</evidence>
<reference evidence="2" key="1">
    <citation type="journal article" date="2012" name="Nature">
        <title>The tomato genome sequence provides insights into fleshy fruit evolution.</title>
        <authorList>
            <consortium name="Tomato Genome Consortium"/>
        </authorList>
    </citation>
    <scope>NUCLEOTIDE SEQUENCE [LARGE SCALE GENOMIC DNA]</scope>
    <source>
        <strain evidence="2">cv. Heinz 1706</strain>
    </source>
</reference>
<dbReference type="PANTHER" id="PTHR11439:SF473">
    <property type="entry name" value="REVERSE TRANSCRIPTASE TY1_COPIA-TYPE DOMAIN-CONTAINING PROTEIN"/>
    <property type="match status" value="1"/>
</dbReference>
<accession>A0A3Q7IDI8</accession>
<dbReference type="InterPro" id="IPR013103">
    <property type="entry name" value="RVT_2"/>
</dbReference>
<dbReference type="STRING" id="4081.A0A3Q7IDI8"/>
<dbReference type="CDD" id="cd09272">
    <property type="entry name" value="RNase_HI_RT_Ty1"/>
    <property type="match status" value="1"/>
</dbReference>